<feature type="transmembrane region" description="Helical" evidence="11">
    <location>
        <begin position="69"/>
        <end position="87"/>
    </location>
</feature>
<dbReference type="PIRSF" id="PIRSF006648">
    <property type="entry name" value="DrrB"/>
    <property type="match status" value="1"/>
</dbReference>
<dbReference type="OrthoDB" id="9786910at2"/>
<feature type="transmembrane region" description="Helical" evidence="11">
    <location>
        <begin position="238"/>
        <end position="259"/>
    </location>
</feature>
<keyword evidence="9" id="KW-0625">Polysaccharide transport</keyword>
<dbReference type="PANTHER" id="PTHR30413:SF10">
    <property type="entry name" value="CAPSULE POLYSACCHARIDE EXPORT INNER-MEMBRANE PROTEIN CTRC"/>
    <property type="match status" value="1"/>
</dbReference>
<evidence type="ECO:0000256" key="1">
    <source>
        <dbReference type="ARBA" id="ARBA00004651"/>
    </source>
</evidence>
<dbReference type="Pfam" id="PF01061">
    <property type="entry name" value="ABC2_membrane"/>
    <property type="match status" value="1"/>
</dbReference>
<dbReference type="InterPro" id="IPR047817">
    <property type="entry name" value="ABC2_TM_bact-type"/>
</dbReference>
<evidence type="ECO:0000256" key="2">
    <source>
        <dbReference type="ARBA" id="ARBA00007783"/>
    </source>
</evidence>
<evidence type="ECO:0000256" key="10">
    <source>
        <dbReference type="ARBA" id="ARBA00023136"/>
    </source>
</evidence>
<dbReference type="GO" id="GO:0140359">
    <property type="term" value="F:ABC-type transporter activity"/>
    <property type="evidence" value="ECO:0007669"/>
    <property type="project" value="InterPro"/>
</dbReference>
<dbReference type="InterPro" id="IPR013525">
    <property type="entry name" value="ABC2_TM"/>
</dbReference>
<evidence type="ECO:0000256" key="11">
    <source>
        <dbReference type="RuleBase" id="RU361157"/>
    </source>
</evidence>
<keyword evidence="4 11" id="KW-1003">Cell membrane</keyword>
<dbReference type="GO" id="GO:0043190">
    <property type="term" value="C:ATP-binding cassette (ABC) transporter complex"/>
    <property type="evidence" value="ECO:0007669"/>
    <property type="project" value="InterPro"/>
</dbReference>
<evidence type="ECO:0000256" key="6">
    <source>
        <dbReference type="ARBA" id="ARBA00022692"/>
    </source>
</evidence>
<keyword evidence="14" id="KW-1185">Reference proteome</keyword>
<keyword evidence="6 11" id="KW-0812">Transmembrane</keyword>
<comment type="caution">
    <text evidence="13">The sequence shown here is derived from an EMBL/GenBank/DDBJ whole genome shotgun (WGS) entry which is preliminary data.</text>
</comment>
<accession>A0A5C5TY21</accession>
<keyword evidence="8 11" id="KW-1133">Transmembrane helix</keyword>
<sequence>MTSRSIPAIPGYVSLWRMLVMQELVVRYRGTLLGRIWPVLMPLLMLAVYGFVFGAVFRARWPGLAEDDHLGFTINLFAGLLVHGMLAESVGQAAGLMQRNANFVRKMVFPLPVLVAVPIGTAVFHAVLGFAVLVAVNALSGRGIHLAVLALPVVLLPYLILLYGLALVVAALSVYLRDLNQFVGVLIMVTLFTGTVFFPRDMVPEALAGVVRYNPISWPTEAVRDCVLRGVWPDPLALGTYALVACGILAAGWMAFSLLRRGFADLL</sequence>
<evidence type="ECO:0000256" key="4">
    <source>
        <dbReference type="ARBA" id="ARBA00022475"/>
    </source>
</evidence>
<evidence type="ECO:0000256" key="9">
    <source>
        <dbReference type="ARBA" id="ARBA00023047"/>
    </source>
</evidence>
<dbReference type="EMBL" id="VOHK01000006">
    <property type="protein sequence ID" value="TWT18636.1"/>
    <property type="molecule type" value="Genomic_DNA"/>
</dbReference>
<feature type="transmembrane region" description="Helical" evidence="11">
    <location>
        <begin position="146"/>
        <end position="172"/>
    </location>
</feature>
<feature type="transmembrane region" description="Helical" evidence="11">
    <location>
        <begin position="36"/>
        <end position="57"/>
    </location>
</feature>
<dbReference type="RefSeq" id="WP_146388739.1">
    <property type="nucleotide sequence ID" value="NZ_VOHK01000006.1"/>
</dbReference>
<protein>
    <recommendedName>
        <fullName evidence="11">Transport permease protein</fullName>
    </recommendedName>
</protein>
<dbReference type="InterPro" id="IPR000412">
    <property type="entry name" value="ABC_2_transport"/>
</dbReference>
<reference evidence="13 14" key="1">
    <citation type="journal article" date="2008" name="Int. J. Syst. Evol. Microbiol.">
        <title>Luteimonas marina sp. nov., isolated from seawater.</title>
        <authorList>
            <person name="Baik K.S."/>
            <person name="Park S.C."/>
            <person name="Kim M.S."/>
            <person name="Kim E.M."/>
            <person name="Park C."/>
            <person name="Chun J."/>
            <person name="Seong C.N."/>
        </authorList>
    </citation>
    <scope>NUCLEOTIDE SEQUENCE [LARGE SCALE GENOMIC DNA]</scope>
    <source>
        <strain evidence="13 14">FR1330</strain>
    </source>
</reference>
<comment type="similarity">
    <text evidence="2 11">Belongs to the ABC-2 integral membrane protein family.</text>
</comment>
<evidence type="ECO:0000256" key="7">
    <source>
        <dbReference type="ARBA" id="ARBA00022903"/>
    </source>
</evidence>
<dbReference type="PRINTS" id="PR00164">
    <property type="entry name" value="ABC2TRNSPORT"/>
</dbReference>
<dbReference type="GO" id="GO:0015774">
    <property type="term" value="P:polysaccharide transport"/>
    <property type="evidence" value="ECO:0007669"/>
    <property type="project" value="UniProtKB-KW"/>
</dbReference>
<feature type="transmembrane region" description="Helical" evidence="11">
    <location>
        <begin position="179"/>
        <end position="198"/>
    </location>
</feature>
<evidence type="ECO:0000256" key="5">
    <source>
        <dbReference type="ARBA" id="ARBA00022597"/>
    </source>
</evidence>
<keyword evidence="7" id="KW-0972">Capsule biogenesis/degradation</keyword>
<dbReference type="PANTHER" id="PTHR30413">
    <property type="entry name" value="INNER MEMBRANE TRANSPORT PERMEASE"/>
    <property type="match status" value="1"/>
</dbReference>
<dbReference type="AlphaFoldDB" id="A0A5C5TY21"/>
<keyword evidence="3 11" id="KW-0813">Transport</keyword>
<evidence type="ECO:0000313" key="14">
    <source>
        <dbReference type="Proteomes" id="UP000319980"/>
    </source>
</evidence>
<evidence type="ECO:0000313" key="13">
    <source>
        <dbReference type="EMBL" id="TWT18636.1"/>
    </source>
</evidence>
<comment type="subcellular location">
    <subcellularLocation>
        <location evidence="11">Cell inner membrane</location>
        <topology evidence="11">Multi-pass membrane protein</topology>
    </subcellularLocation>
    <subcellularLocation>
        <location evidence="1">Cell membrane</location>
        <topology evidence="1">Multi-pass membrane protein</topology>
    </subcellularLocation>
</comment>
<proteinExistence type="inferred from homology"/>
<feature type="domain" description="ABC transmembrane type-2" evidence="12">
    <location>
        <begin position="33"/>
        <end position="262"/>
    </location>
</feature>
<gene>
    <name evidence="13" type="ORF">FQY83_14770</name>
</gene>
<dbReference type="PROSITE" id="PS51012">
    <property type="entry name" value="ABC_TM2"/>
    <property type="match status" value="1"/>
</dbReference>
<evidence type="ECO:0000256" key="8">
    <source>
        <dbReference type="ARBA" id="ARBA00022989"/>
    </source>
</evidence>
<feature type="transmembrane region" description="Helical" evidence="11">
    <location>
        <begin position="108"/>
        <end position="134"/>
    </location>
</feature>
<keyword evidence="10 11" id="KW-0472">Membrane</keyword>
<evidence type="ECO:0000256" key="3">
    <source>
        <dbReference type="ARBA" id="ARBA00022448"/>
    </source>
</evidence>
<dbReference type="GO" id="GO:0015920">
    <property type="term" value="P:lipopolysaccharide transport"/>
    <property type="evidence" value="ECO:0007669"/>
    <property type="project" value="TreeGrafter"/>
</dbReference>
<organism evidence="13 14">
    <name type="scientific">Luteimonas marina</name>
    <dbReference type="NCBI Taxonomy" id="488485"/>
    <lineage>
        <taxon>Bacteria</taxon>
        <taxon>Pseudomonadati</taxon>
        <taxon>Pseudomonadota</taxon>
        <taxon>Gammaproteobacteria</taxon>
        <taxon>Lysobacterales</taxon>
        <taxon>Lysobacteraceae</taxon>
        <taxon>Luteimonas</taxon>
    </lineage>
</organism>
<name>A0A5C5TY21_9GAMM</name>
<keyword evidence="5" id="KW-0762">Sugar transport</keyword>
<evidence type="ECO:0000259" key="12">
    <source>
        <dbReference type="PROSITE" id="PS51012"/>
    </source>
</evidence>
<dbReference type="Proteomes" id="UP000319980">
    <property type="component" value="Unassembled WGS sequence"/>
</dbReference>